<proteinExistence type="predicted"/>
<sequence>MGELRMRRTGGHDLAAPAVAAAPGDDPLTAALDRLVPGAPERSFGADIDEAHTVLLSATASKEEKEAELRRWFGSHQPCVFAKVAARPDADPALDICWVDEEDLALGADHVEKLLQQARERWKSRAVAGRTSSLQVMFNSARLAHARPGPELVEVFRLLVGLHLPEWAPIAADTICLDGVPLRRPDGRLELFAASMTVFFTGAHLTRAHDHRVPGGMLLNINAVGHHTQVAHDAGRFRTHAEAVRNSHGTALRSVGNGGIGHPTGHSSTWHLGGDCPAGYGLRRPPRPGHLPSDADPERYGSLYHIDVTVSSYYADPTPYPPPATGPAPGEWTMMLDYFTAEENPAYHNAALMAGLPIGPEQLHDAPWRPEPRPNSRREF</sequence>
<accession>A0ABP9E9A1</accession>
<comment type="caution">
    <text evidence="1">The sequence shown here is derived from an EMBL/GenBank/DDBJ whole genome shotgun (WGS) entry which is preliminary data.</text>
</comment>
<dbReference type="EMBL" id="BAABIS010000001">
    <property type="protein sequence ID" value="GAA4869963.1"/>
    <property type="molecule type" value="Genomic_DNA"/>
</dbReference>
<evidence type="ECO:0000313" key="2">
    <source>
        <dbReference type="Proteomes" id="UP001501752"/>
    </source>
</evidence>
<evidence type="ECO:0000313" key="1">
    <source>
        <dbReference type="EMBL" id="GAA4869963.1"/>
    </source>
</evidence>
<name>A0ABP9E9A1_9ACTN</name>
<gene>
    <name evidence="1" type="ORF">GCM10023235_55870</name>
</gene>
<protein>
    <submittedName>
        <fullName evidence="1">Uncharacterized protein</fullName>
    </submittedName>
</protein>
<reference evidence="2" key="1">
    <citation type="journal article" date="2019" name="Int. J. Syst. Evol. Microbiol.">
        <title>The Global Catalogue of Microorganisms (GCM) 10K type strain sequencing project: providing services to taxonomists for standard genome sequencing and annotation.</title>
        <authorList>
            <consortium name="The Broad Institute Genomics Platform"/>
            <consortium name="The Broad Institute Genome Sequencing Center for Infectious Disease"/>
            <person name="Wu L."/>
            <person name="Ma J."/>
        </authorList>
    </citation>
    <scope>NUCLEOTIDE SEQUENCE [LARGE SCALE GENOMIC DNA]</scope>
    <source>
        <strain evidence="2">JCM 13006</strain>
    </source>
</reference>
<keyword evidence="2" id="KW-1185">Reference proteome</keyword>
<organism evidence="1 2">
    <name type="scientific">Kitasatospora terrestris</name>
    <dbReference type="NCBI Taxonomy" id="258051"/>
    <lineage>
        <taxon>Bacteria</taxon>
        <taxon>Bacillati</taxon>
        <taxon>Actinomycetota</taxon>
        <taxon>Actinomycetes</taxon>
        <taxon>Kitasatosporales</taxon>
        <taxon>Streptomycetaceae</taxon>
        <taxon>Kitasatospora</taxon>
    </lineage>
</organism>
<dbReference type="Proteomes" id="UP001501752">
    <property type="component" value="Unassembled WGS sequence"/>
</dbReference>